<dbReference type="Pfam" id="PF07508">
    <property type="entry name" value="Recombinase"/>
    <property type="match status" value="1"/>
</dbReference>
<accession>A0A6P2CDR5</accession>
<dbReference type="CDD" id="cd00338">
    <property type="entry name" value="Ser_Recombinase"/>
    <property type="match status" value="1"/>
</dbReference>
<protein>
    <submittedName>
        <fullName evidence="3">Recombinase family protein</fullName>
    </submittedName>
</protein>
<dbReference type="PANTHER" id="PTHR30461">
    <property type="entry name" value="DNA-INVERTASE FROM LAMBDOID PROPHAGE"/>
    <property type="match status" value="1"/>
</dbReference>
<dbReference type="AlphaFoldDB" id="A0A6P2CDR5"/>
<dbReference type="SUPFAM" id="SSF53041">
    <property type="entry name" value="Resolvase-like"/>
    <property type="match status" value="1"/>
</dbReference>
<dbReference type="InterPro" id="IPR036162">
    <property type="entry name" value="Resolvase-like_N_sf"/>
</dbReference>
<dbReference type="InterPro" id="IPR006119">
    <property type="entry name" value="Resolv_N"/>
</dbReference>
<organism evidence="3 4">
    <name type="scientific">Rhodococcus rhodnii</name>
    <dbReference type="NCBI Taxonomy" id="38312"/>
    <lineage>
        <taxon>Bacteria</taxon>
        <taxon>Bacillati</taxon>
        <taxon>Actinomycetota</taxon>
        <taxon>Actinomycetes</taxon>
        <taxon>Mycobacteriales</taxon>
        <taxon>Nocardiaceae</taxon>
        <taxon>Rhodococcus</taxon>
    </lineage>
</organism>
<dbReference type="SMART" id="SM00857">
    <property type="entry name" value="Resolvase"/>
    <property type="match status" value="1"/>
</dbReference>
<dbReference type="PROSITE" id="PS51737">
    <property type="entry name" value="RECOMBINASE_DNA_BIND"/>
    <property type="match status" value="1"/>
</dbReference>
<dbReference type="Pfam" id="PF00239">
    <property type="entry name" value="Resolvase"/>
    <property type="match status" value="1"/>
</dbReference>
<evidence type="ECO:0000259" key="1">
    <source>
        <dbReference type="PROSITE" id="PS51736"/>
    </source>
</evidence>
<comment type="caution">
    <text evidence="3">The sequence shown here is derived from an EMBL/GenBank/DDBJ whole genome shotgun (WGS) entry which is preliminary data.</text>
</comment>
<dbReference type="PROSITE" id="PS51736">
    <property type="entry name" value="RECOMBINASES_3"/>
    <property type="match status" value="1"/>
</dbReference>
<dbReference type="InterPro" id="IPR050639">
    <property type="entry name" value="SSR_resolvase"/>
</dbReference>
<dbReference type="RefSeq" id="WP_010836984.1">
    <property type="nucleotide sequence ID" value="NZ_QRCM01000001.1"/>
</dbReference>
<proteinExistence type="predicted"/>
<feature type="domain" description="Resolvase/invertase-type recombinase catalytic" evidence="1">
    <location>
        <begin position="13"/>
        <end position="161"/>
    </location>
</feature>
<evidence type="ECO:0000313" key="4">
    <source>
        <dbReference type="Proteomes" id="UP000471120"/>
    </source>
</evidence>
<dbReference type="InterPro" id="IPR011109">
    <property type="entry name" value="DNA_bind_recombinase_dom"/>
</dbReference>
<dbReference type="Gene3D" id="3.90.1750.20">
    <property type="entry name" value="Putative Large Serine Recombinase, Chain B, Domain 2"/>
    <property type="match status" value="1"/>
</dbReference>
<gene>
    <name evidence="3" type="ORF">DW322_00775</name>
</gene>
<name>A0A6P2CDR5_9NOCA</name>
<dbReference type="Gene3D" id="3.40.50.1390">
    <property type="entry name" value="Resolvase, N-terminal catalytic domain"/>
    <property type="match status" value="1"/>
</dbReference>
<feature type="domain" description="Recombinase" evidence="2">
    <location>
        <begin position="167"/>
        <end position="291"/>
    </location>
</feature>
<dbReference type="GO" id="GO:0000150">
    <property type="term" value="F:DNA strand exchange activity"/>
    <property type="evidence" value="ECO:0007669"/>
    <property type="project" value="InterPro"/>
</dbReference>
<dbReference type="GO" id="GO:0003677">
    <property type="term" value="F:DNA binding"/>
    <property type="evidence" value="ECO:0007669"/>
    <property type="project" value="InterPro"/>
</dbReference>
<reference evidence="3 4" key="1">
    <citation type="submission" date="2018-07" db="EMBL/GenBank/DDBJ databases">
        <title>Genome sequence of Rhodococcus rhodnii ATCC 35071 from Rhodnius prolixus.</title>
        <authorList>
            <person name="Patel V."/>
            <person name="Vogel K.J."/>
        </authorList>
    </citation>
    <scope>NUCLEOTIDE SEQUENCE [LARGE SCALE GENOMIC DNA]</scope>
    <source>
        <strain evidence="3 4">ATCC 35071</strain>
    </source>
</reference>
<dbReference type="PANTHER" id="PTHR30461:SF23">
    <property type="entry name" value="DNA RECOMBINASE-RELATED"/>
    <property type="match status" value="1"/>
</dbReference>
<dbReference type="Proteomes" id="UP000471120">
    <property type="component" value="Unassembled WGS sequence"/>
</dbReference>
<dbReference type="EMBL" id="QRCM01000001">
    <property type="protein sequence ID" value="TXG89038.1"/>
    <property type="molecule type" value="Genomic_DNA"/>
</dbReference>
<evidence type="ECO:0000259" key="2">
    <source>
        <dbReference type="PROSITE" id="PS51737"/>
    </source>
</evidence>
<evidence type="ECO:0000313" key="3">
    <source>
        <dbReference type="EMBL" id="TXG89038.1"/>
    </source>
</evidence>
<sequence>MAAEILPFPQETRAIIYCRVSSDAEGRSRSVGEQEAECRAVCERNGWPVAEVLADNDVGVSRYSRVKDRPAYDRLKQILRPGDVLVLWEASRASRRLDGYVELRDLCASRGVLWNIGGQTYDPAKSNDRVMTGIRAILSEDEAEQTRQRVQRAHRHNAEAGRAHGTAFGYRVARDPDTGRAGILDPATGNLVTRQLHPEQAPIVREMATRVLAGESVWAIAKDLNERGVPTARGAAKWHSNVISMMLKKPTYAGLRAHHGALSPAEAQWEPIITVEQHRALVAILSDPTRRTQRGTQPRHLLSGIATCGVCGGRMTRFLSMGRNSYRCHDNGCVSRIAEPVERMVEEVLLRRLELIDGIAELEPPDVSTALSEVQELRDRLAGFADDAAEGKVSRESFYRIEARLREQIGAAERRARRTLPKIVEELVGPNARANWKVMGIDGRRAVARALLTVEIRKAPRSGRRFLPEYVHVDFR</sequence>
<dbReference type="InterPro" id="IPR038109">
    <property type="entry name" value="DNA_bind_recomb_sf"/>
</dbReference>